<dbReference type="GO" id="GO:0005886">
    <property type="term" value="C:plasma membrane"/>
    <property type="evidence" value="ECO:0007669"/>
    <property type="project" value="UniProtKB-SubCell"/>
</dbReference>
<comment type="similarity">
    <text evidence="5">Belongs to the binding-protein-dependent transport system permease family.</text>
</comment>
<evidence type="ECO:0000256" key="3">
    <source>
        <dbReference type="ARBA" id="ARBA00022989"/>
    </source>
</evidence>
<feature type="domain" description="ABC transmembrane type-1" evidence="6">
    <location>
        <begin position="355"/>
        <end position="550"/>
    </location>
</feature>
<comment type="subcellular location">
    <subcellularLocation>
        <location evidence="1 5">Cell membrane</location>
        <topology evidence="1 5">Multi-pass membrane protein</topology>
    </subcellularLocation>
</comment>
<dbReference type="KEGG" id="mbah:HYN46_07215"/>
<feature type="transmembrane region" description="Helical" evidence="5">
    <location>
        <begin position="252"/>
        <end position="273"/>
    </location>
</feature>
<dbReference type="Proteomes" id="UP000253940">
    <property type="component" value="Chromosome"/>
</dbReference>
<dbReference type="PANTHER" id="PTHR43496">
    <property type="entry name" value="PROTEIN LPLB"/>
    <property type="match status" value="1"/>
</dbReference>
<dbReference type="InterPro" id="IPR017664">
    <property type="entry name" value="AminoethylPonate_ABC_perm-1"/>
</dbReference>
<dbReference type="PANTHER" id="PTHR43496:SF1">
    <property type="entry name" value="POLYGALACTURONAN_RHAMNOGALACTURONAN TRANSPORT SYSTEM PERMEASE PROTEIN YTEP"/>
    <property type="match status" value="1"/>
</dbReference>
<keyword evidence="3 5" id="KW-1133">Transmembrane helix</keyword>
<evidence type="ECO:0000313" key="7">
    <source>
        <dbReference type="EMBL" id="AXI02635.1"/>
    </source>
</evidence>
<feature type="transmembrane region" description="Helical" evidence="5">
    <location>
        <begin position="392"/>
        <end position="416"/>
    </location>
</feature>
<feature type="transmembrane region" description="Helical" evidence="5">
    <location>
        <begin position="151"/>
        <end position="174"/>
    </location>
</feature>
<feature type="transmembrane region" description="Helical" evidence="5">
    <location>
        <begin position="359"/>
        <end position="380"/>
    </location>
</feature>
<accession>A0A345P5S6</accession>
<feature type="transmembrane region" description="Helical" evidence="5">
    <location>
        <begin position="423"/>
        <end position="442"/>
    </location>
</feature>
<dbReference type="PROSITE" id="PS50928">
    <property type="entry name" value="ABC_TM1"/>
    <property type="match status" value="2"/>
</dbReference>
<name>A0A345P5S6_9GAMM</name>
<dbReference type="InterPro" id="IPR035906">
    <property type="entry name" value="MetI-like_sf"/>
</dbReference>
<keyword evidence="8" id="KW-1185">Reference proteome</keyword>
<feature type="domain" description="ABC transmembrane type-1" evidence="6">
    <location>
        <begin position="77"/>
        <end position="274"/>
    </location>
</feature>
<keyword evidence="4 5" id="KW-0472">Membrane</keyword>
<dbReference type="RefSeq" id="WP_114898745.1">
    <property type="nucleotide sequence ID" value="NZ_CP031222.1"/>
</dbReference>
<dbReference type="SUPFAM" id="SSF161098">
    <property type="entry name" value="MetI-like"/>
    <property type="match status" value="2"/>
</dbReference>
<dbReference type="NCBIfam" id="TIGR03262">
    <property type="entry name" value="PhnU2"/>
    <property type="match status" value="1"/>
</dbReference>
<protein>
    <submittedName>
        <fullName evidence="7">Putative 2-aminoethylphosphonate ABC transporter permease subunit</fullName>
    </submittedName>
</protein>
<feature type="transmembrane region" description="Helical" evidence="5">
    <location>
        <begin position="21"/>
        <end position="48"/>
    </location>
</feature>
<proteinExistence type="inferred from homology"/>
<evidence type="ECO:0000256" key="5">
    <source>
        <dbReference type="RuleBase" id="RU363032"/>
    </source>
</evidence>
<keyword evidence="5" id="KW-0813">Transport</keyword>
<dbReference type="InterPro" id="IPR000515">
    <property type="entry name" value="MetI-like"/>
</dbReference>
<dbReference type="GO" id="GO:0055085">
    <property type="term" value="P:transmembrane transport"/>
    <property type="evidence" value="ECO:0007669"/>
    <property type="project" value="InterPro"/>
</dbReference>
<feature type="transmembrane region" description="Helical" evidence="5">
    <location>
        <begin position="492"/>
        <end position="510"/>
    </location>
</feature>
<feature type="transmembrane region" description="Helical" evidence="5">
    <location>
        <begin position="530"/>
        <end position="553"/>
    </location>
</feature>
<gene>
    <name evidence="7" type="ORF">HYN46_07215</name>
</gene>
<dbReference type="EMBL" id="CP031222">
    <property type="protein sequence ID" value="AXI02635.1"/>
    <property type="molecule type" value="Genomic_DNA"/>
</dbReference>
<evidence type="ECO:0000256" key="1">
    <source>
        <dbReference type="ARBA" id="ARBA00004651"/>
    </source>
</evidence>
<feature type="transmembrane region" description="Helical" evidence="5">
    <location>
        <begin position="209"/>
        <end position="232"/>
    </location>
</feature>
<reference evidence="7 8" key="1">
    <citation type="submission" date="2018-07" db="EMBL/GenBank/DDBJ databases">
        <title>Genome sequencing of Moraxellaceae gen. HYN0046.</title>
        <authorList>
            <person name="Kim M."/>
            <person name="Yi H."/>
        </authorList>
    </citation>
    <scope>NUCLEOTIDE SEQUENCE [LARGE SCALE GENOMIC DNA]</scope>
    <source>
        <strain evidence="7 8">HYN0046</strain>
    </source>
</reference>
<evidence type="ECO:0000259" key="6">
    <source>
        <dbReference type="PROSITE" id="PS50928"/>
    </source>
</evidence>
<evidence type="ECO:0000313" key="8">
    <source>
        <dbReference type="Proteomes" id="UP000253940"/>
    </source>
</evidence>
<evidence type="ECO:0000256" key="2">
    <source>
        <dbReference type="ARBA" id="ARBA00022692"/>
    </source>
</evidence>
<evidence type="ECO:0000256" key="4">
    <source>
        <dbReference type="ARBA" id="ARBA00023136"/>
    </source>
</evidence>
<feature type="transmembrane region" description="Helical" evidence="5">
    <location>
        <begin position="112"/>
        <end position="136"/>
    </location>
</feature>
<dbReference type="Pfam" id="PF00528">
    <property type="entry name" value="BPD_transp_1"/>
    <property type="match status" value="2"/>
</dbReference>
<organism evidence="7 8">
    <name type="scientific">Aquirhabdus parva</name>
    <dbReference type="NCBI Taxonomy" id="2283318"/>
    <lineage>
        <taxon>Bacteria</taxon>
        <taxon>Pseudomonadati</taxon>
        <taxon>Pseudomonadota</taxon>
        <taxon>Gammaproteobacteria</taxon>
        <taxon>Moraxellales</taxon>
        <taxon>Moraxellaceae</taxon>
        <taxon>Aquirhabdus</taxon>
    </lineage>
</organism>
<feature type="transmembrane region" description="Helical" evidence="5">
    <location>
        <begin position="77"/>
        <end position="100"/>
    </location>
</feature>
<dbReference type="CDD" id="cd06261">
    <property type="entry name" value="TM_PBP2"/>
    <property type="match status" value="2"/>
</dbReference>
<dbReference type="AlphaFoldDB" id="A0A345P5S6"/>
<sequence>MLNPALSPNDQTLKQRRKFTLSLPSAVLMSQCLILTILVLFPLIMLFFKALFDRNDEYVGLNNFTLYFSNPALTSSIVHSLVIALTATMITLIIATIYAYAITTSRIPFKGFFRLIALLPILAPSLLPAIALVYLFGHQGMLKSWLGTAEIYGPIGILMGYCFWLFPSVLMIMVPAFRGLDARLFEASRSLGAGAIRTHIKVMFPAIRYGLLSATMVAFTYVLTDFGIPKVIGGSYNMMALDVYKQIIGQQNFSMGAVVSLMLLVPALLAFVIDRVQKQSQERLQQQEARPYQAKKDPWQTVVLLVFCSGVALCLLAIVGTAVFASFAKYWPYDLSMGLMHYHFEFVDGGGWKSYFNSLKLACLVTIIGTVFVFIAAFSSQRLKGLVLLKNLLQGLALLPMAIPGLVLGIAYIFFFNHPNNPLNFLYGTLTILVLSTIVHYYTVPHLTALTALKQLPIQLDSAAISLGVSVPTTFWRVYLPVCLPAILDISVYFFVNAMTTVSAAIFLYSPDTTLASVAILNMDDAGDTAPAAAMGVLILATSLVVKVLHWLITSQLLKRTQRWRQEDG</sequence>
<keyword evidence="2 5" id="KW-0812">Transmembrane</keyword>
<dbReference type="OrthoDB" id="7056428at2"/>
<feature type="transmembrane region" description="Helical" evidence="5">
    <location>
        <begin position="302"/>
        <end position="324"/>
    </location>
</feature>
<dbReference type="Gene3D" id="1.10.3720.10">
    <property type="entry name" value="MetI-like"/>
    <property type="match status" value="2"/>
</dbReference>